<evidence type="ECO:0008006" key="4">
    <source>
        <dbReference type="Google" id="ProtNLM"/>
    </source>
</evidence>
<accession>A0A4R5E070</accession>
<dbReference type="EMBL" id="SMFL01000001">
    <property type="protein sequence ID" value="TDE18374.1"/>
    <property type="molecule type" value="Genomic_DNA"/>
</dbReference>
<dbReference type="AlphaFoldDB" id="A0A4R5E070"/>
<name>A0A4R5E070_9BACT</name>
<reference evidence="2 3" key="1">
    <citation type="submission" date="2019-03" db="EMBL/GenBank/DDBJ databases">
        <title>Dyadobacter AR-3-6 sp. nov., isolated from arctic soil.</title>
        <authorList>
            <person name="Chaudhary D.K."/>
        </authorList>
    </citation>
    <scope>NUCLEOTIDE SEQUENCE [LARGE SCALE GENOMIC DNA]</scope>
    <source>
        <strain evidence="2 3">AR-3-6</strain>
    </source>
</reference>
<sequence>MKINWGLGITMLYLGFVVMILVLVGMSASQKIDLATEHYYEEELIFQDKIDKTKRAITLAEPLTWEVNEQGLKLHYPKTNDGKNITGIIKLYCPSNDKNDRSFDINPEVNQQLIPAFKIPAGRYKLQIDWKKNGVTYFNEDVVLIGMN</sequence>
<dbReference type="InterPro" id="IPR008620">
    <property type="entry name" value="FixH"/>
</dbReference>
<proteinExistence type="predicted"/>
<evidence type="ECO:0000313" key="3">
    <source>
        <dbReference type="Proteomes" id="UP000294850"/>
    </source>
</evidence>
<keyword evidence="1" id="KW-1133">Transmembrane helix</keyword>
<comment type="caution">
    <text evidence="2">The sequence shown here is derived from an EMBL/GenBank/DDBJ whole genome shotgun (WGS) entry which is preliminary data.</text>
</comment>
<keyword evidence="1" id="KW-0472">Membrane</keyword>
<dbReference type="RefSeq" id="WP_131956219.1">
    <property type="nucleotide sequence ID" value="NZ_SMFL01000001.1"/>
</dbReference>
<dbReference type="OrthoDB" id="1493774at2"/>
<feature type="transmembrane region" description="Helical" evidence="1">
    <location>
        <begin position="6"/>
        <end position="24"/>
    </location>
</feature>
<dbReference type="Proteomes" id="UP000294850">
    <property type="component" value="Unassembled WGS sequence"/>
</dbReference>
<evidence type="ECO:0000313" key="2">
    <source>
        <dbReference type="EMBL" id="TDE18374.1"/>
    </source>
</evidence>
<organism evidence="2 3">
    <name type="scientific">Dyadobacter psychrotolerans</name>
    <dbReference type="NCBI Taxonomy" id="2541721"/>
    <lineage>
        <taxon>Bacteria</taxon>
        <taxon>Pseudomonadati</taxon>
        <taxon>Bacteroidota</taxon>
        <taxon>Cytophagia</taxon>
        <taxon>Cytophagales</taxon>
        <taxon>Spirosomataceae</taxon>
        <taxon>Dyadobacter</taxon>
    </lineage>
</organism>
<protein>
    <recommendedName>
        <fullName evidence="4">Nitrogen fixation protein FixH</fullName>
    </recommendedName>
</protein>
<evidence type="ECO:0000256" key="1">
    <source>
        <dbReference type="SAM" id="Phobius"/>
    </source>
</evidence>
<keyword evidence="1" id="KW-0812">Transmembrane</keyword>
<gene>
    <name evidence="2" type="ORF">E0F88_02195</name>
</gene>
<dbReference type="Pfam" id="PF05751">
    <property type="entry name" value="FixH"/>
    <property type="match status" value="1"/>
</dbReference>
<keyword evidence="3" id="KW-1185">Reference proteome</keyword>